<evidence type="ECO:0000259" key="8">
    <source>
        <dbReference type="Pfam" id="PF02096"/>
    </source>
</evidence>
<keyword evidence="5" id="KW-0472">Membrane</keyword>
<dbReference type="Pfam" id="PF02096">
    <property type="entry name" value="60KD_IMP"/>
    <property type="match status" value="1"/>
</dbReference>
<dbReference type="InterPro" id="IPR047196">
    <property type="entry name" value="YidC_ALB_C"/>
</dbReference>
<dbReference type="GO" id="GO:0051205">
    <property type="term" value="P:protein insertion into membrane"/>
    <property type="evidence" value="ECO:0007669"/>
    <property type="project" value="TreeGrafter"/>
</dbReference>
<evidence type="ECO:0000256" key="2">
    <source>
        <dbReference type="ARBA" id="ARBA00010583"/>
    </source>
</evidence>
<dbReference type="GO" id="GO:0032977">
    <property type="term" value="F:membrane insertase activity"/>
    <property type="evidence" value="ECO:0007669"/>
    <property type="project" value="InterPro"/>
</dbReference>
<dbReference type="EMBL" id="JALJOS010000017">
    <property type="protein sequence ID" value="KAK9827754.1"/>
    <property type="molecule type" value="Genomic_DNA"/>
</dbReference>
<dbReference type="GO" id="GO:0072598">
    <property type="term" value="P:protein localization to chloroplast"/>
    <property type="evidence" value="ECO:0007669"/>
    <property type="project" value="TreeGrafter"/>
</dbReference>
<dbReference type="Proteomes" id="UP001438707">
    <property type="component" value="Unassembled WGS sequence"/>
</dbReference>
<dbReference type="PANTHER" id="PTHR12428">
    <property type="entry name" value="OXA1"/>
    <property type="match status" value="1"/>
</dbReference>
<feature type="compositionally biased region" description="Low complexity" evidence="7">
    <location>
        <begin position="334"/>
        <end position="352"/>
    </location>
</feature>
<comment type="similarity">
    <text evidence="6">Belongs to the OXA1/ALB3/YidC family.</text>
</comment>
<dbReference type="InterPro" id="IPR001708">
    <property type="entry name" value="YidC/ALB3/OXA1/COX18"/>
</dbReference>
<dbReference type="AlphaFoldDB" id="A0AAW1R2B4"/>
<reference evidence="9 10" key="1">
    <citation type="journal article" date="2024" name="Nat. Commun.">
        <title>Phylogenomics reveals the evolutionary origins of lichenization in chlorophyte algae.</title>
        <authorList>
            <person name="Puginier C."/>
            <person name="Libourel C."/>
            <person name="Otte J."/>
            <person name="Skaloud P."/>
            <person name="Haon M."/>
            <person name="Grisel S."/>
            <person name="Petersen M."/>
            <person name="Berrin J.G."/>
            <person name="Delaux P.M."/>
            <person name="Dal Grande F."/>
            <person name="Keller J."/>
        </authorList>
    </citation>
    <scope>NUCLEOTIDE SEQUENCE [LARGE SCALE GENOMIC DNA]</scope>
    <source>
        <strain evidence="9 10">SAG 2145</strain>
    </source>
</reference>
<comment type="similarity">
    <text evidence="2">Belongs to the OXA1/ALB3/YidC (TC 2.A.9.2) family.</text>
</comment>
<dbReference type="CDD" id="cd20070">
    <property type="entry name" value="5TM_YidC_Alb3"/>
    <property type="match status" value="1"/>
</dbReference>
<dbReference type="GO" id="GO:0009535">
    <property type="term" value="C:chloroplast thylakoid membrane"/>
    <property type="evidence" value="ECO:0007669"/>
    <property type="project" value="TreeGrafter"/>
</dbReference>
<evidence type="ECO:0000313" key="10">
    <source>
        <dbReference type="Proteomes" id="UP001438707"/>
    </source>
</evidence>
<evidence type="ECO:0000256" key="7">
    <source>
        <dbReference type="SAM" id="MobiDB-lite"/>
    </source>
</evidence>
<keyword evidence="10" id="KW-1185">Reference proteome</keyword>
<dbReference type="GO" id="GO:0010027">
    <property type="term" value="P:thylakoid membrane organization"/>
    <property type="evidence" value="ECO:0007669"/>
    <property type="project" value="TreeGrafter"/>
</dbReference>
<evidence type="ECO:0000256" key="1">
    <source>
        <dbReference type="ARBA" id="ARBA00004141"/>
    </source>
</evidence>
<dbReference type="InterPro" id="IPR028055">
    <property type="entry name" value="YidC/Oxa/ALB_C"/>
</dbReference>
<gene>
    <name evidence="9" type="ORF">WJX74_000651</name>
</gene>
<sequence>MQNLIGHSGCSLSVLPGCVSHRHLLRPTTRQYTAHLQQQQQHQWWNHSASSSSYYLQATLQYLQHGLEQLHVPYTYGWAIILLTVIVKTATLPLTKLQVESSLAVQNLKPTIDAIKARYGKDQEKIRRETQALYDKSGVKPLAGCLPSIATIPIFIGLYNSLTNVAKEGLLDTEGFFWLPSLSGPSSIAARAAGSGTAWLLPLQDGTPPVGWDLASRYLVLPVLLVVAQWVSSALISPPVDPNDENNRTSQLLIALLPLTTGWFALNVPSGLSLYYFSNSVITTGLQVWLRKLGGASPIAFDLGPIEVGKARRTGEIASLSAKPLLLDSVVPESIGESSSSGPAGSAGMAVSNGVDPQQAPAAASQGMPAKSVGVGLQRMDNKCKRTKRKALKVGADAESEVLAA</sequence>
<protein>
    <recommendedName>
        <fullName evidence="8">Membrane insertase YidC/Oxa/ALB C-terminal domain-containing protein</fullName>
    </recommendedName>
</protein>
<evidence type="ECO:0000256" key="3">
    <source>
        <dbReference type="ARBA" id="ARBA00022692"/>
    </source>
</evidence>
<evidence type="ECO:0000313" key="9">
    <source>
        <dbReference type="EMBL" id="KAK9827754.1"/>
    </source>
</evidence>
<name>A0AAW1R2B4_9CHLO</name>
<proteinExistence type="inferred from homology"/>
<dbReference type="PANTHER" id="PTHR12428:SF14">
    <property type="entry name" value="ALBINO3-LIKE PROTEIN 1, CHLOROPLASTIC"/>
    <property type="match status" value="1"/>
</dbReference>
<comment type="caution">
    <text evidence="9">The sequence shown here is derived from an EMBL/GenBank/DDBJ whole genome shotgun (WGS) entry which is preliminary data.</text>
</comment>
<keyword evidence="3 6" id="KW-0812">Transmembrane</keyword>
<feature type="region of interest" description="Disordered" evidence="7">
    <location>
        <begin position="334"/>
        <end position="405"/>
    </location>
</feature>
<dbReference type="NCBIfam" id="TIGR03592">
    <property type="entry name" value="yidC_oxa1_cterm"/>
    <property type="match status" value="1"/>
</dbReference>
<evidence type="ECO:0000256" key="5">
    <source>
        <dbReference type="ARBA" id="ARBA00023136"/>
    </source>
</evidence>
<organism evidence="9 10">
    <name type="scientific">Apatococcus lobatus</name>
    <dbReference type="NCBI Taxonomy" id="904363"/>
    <lineage>
        <taxon>Eukaryota</taxon>
        <taxon>Viridiplantae</taxon>
        <taxon>Chlorophyta</taxon>
        <taxon>core chlorophytes</taxon>
        <taxon>Trebouxiophyceae</taxon>
        <taxon>Chlorellales</taxon>
        <taxon>Chlorellaceae</taxon>
        <taxon>Apatococcus</taxon>
    </lineage>
</organism>
<accession>A0AAW1R2B4</accession>
<keyword evidence="4" id="KW-1133">Transmembrane helix</keyword>
<evidence type="ECO:0000256" key="4">
    <source>
        <dbReference type="ARBA" id="ARBA00022989"/>
    </source>
</evidence>
<feature type="domain" description="Membrane insertase YidC/Oxa/ALB C-terminal" evidence="8">
    <location>
        <begin position="76"/>
        <end position="291"/>
    </location>
</feature>
<comment type="subcellular location">
    <subcellularLocation>
        <location evidence="1 6">Membrane</location>
        <topology evidence="1 6">Multi-pass membrane protein</topology>
    </subcellularLocation>
</comment>
<evidence type="ECO:0000256" key="6">
    <source>
        <dbReference type="RuleBase" id="RU003945"/>
    </source>
</evidence>